<proteinExistence type="predicted"/>
<dbReference type="EMBL" id="AP026866">
    <property type="protein sequence ID" value="BDS08183.1"/>
    <property type="molecule type" value="Genomic_DNA"/>
</dbReference>
<reference evidence="1" key="1">
    <citation type="submission" date="2024-07" db="EMBL/GenBank/DDBJ databases">
        <title>Complete genome sequence of Verrucomicrobiaceae bacterium NT6N.</title>
        <authorList>
            <person name="Huang C."/>
            <person name="Takami H."/>
            <person name="Hamasaki K."/>
        </authorList>
    </citation>
    <scope>NUCLEOTIDE SEQUENCE</scope>
    <source>
        <strain evidence="1">NT6N</strain>
    </source>
</reference>
<organism evidence="1">
    <name type="scientific">Oceaniferula spumae</name>
    <dbReference type="NCBI Taxonomy" id="2979115"/>
    <lineage>
        <taxon>Bacteria</taxon>
        <taxon>Pseudomonadati</taxon>
        <taxon>Verrucomicrobiota</taxon>
        <taxon>Verrucomicrobiia</taxon>
        <taxon>Verrucomicrobiales</taxon>
        <taxon>Verrucomicrobiaceae</taxon>
        <taxon>Oceaniferula</taxon>
    </lineage>
</organism>
<evidence type="ECO:0000313" key="1">
    <source>
        <dbReference type="EMBL" id="BDS08183.1"/>
    </source>
</evidence>
<sequence>MMPIMRSVSSILVFCLFIAACDRKAPVEEVLSSQRAEELSTHFAAADRILIQKPREQVVWHTIDGHDKVTELLSMIKINDSQSGFHCMCDGDFLMTLYQGKISMGTVGYHHNRSLRWHSGQWDEDSLLTQESSSDLIEWFEKNGFDYPADTRRAKEKEAATKKTNHQRFVACFNEGAHQHFDYSRSADTDHEDVIKQQAERLIAAYESHLDLGKDIFRAFSTRPAPWLTYRIADQIAEEALTMLPENSRLKLLNAAPDLSPAESTGACFLMVRHDIFKPPFSSAQQQHLLTLLKKSLQHPADNYHLSQSFLWFARHKITGVADLLRPYVFGEHEFMIIGPTSDYPQNPSPVATAALALSLLDDQSIREKVALYLKENTKPTPDHTAYTVALAHLKKDSKLVTVDDFHWNTYLLHDAMFALAEVDPCIHSYSLVIDGGSAHSWAMVNEEAVITFQSLTGQKWYQNHKNERASWHAKTAQKWWKQNKDTFTFPDPD</sequence>
<protein>
    <submittedName>
        <fullName evidence="1">Uncharacterized protein</fullName>
    </submittedName>
</protein>
<gene>
    <name evidence="1" type="ORF">NT6N_32230</name>
</gene>
<dbReference type="PROSITE" id="PS51257">
    <property type="entry name" value="PROKAR_LIPOPROTEIN"/>
    <property type="match status" value="1"/>
</dbReference>
<dbReference type="AlphaFoldDB" id="A0AAT9FQC3"/>
<accession>A0AAT9FQC3</accession>
<name>A0AAT9FQC3_9BACT</name>
<dbReference type="KEGG" id="osu:NT6N_32230"/>